<comment type="caution">
    <text evidence="1">The sequence shown here is derived from an EMBL/GenBank/DDBJ whole genome shotgun (WGS) entry which is preliminary data.</text>
</comment>
<dbReference type="EMBL" id="JASCZI010152245">
    <property type="protein sequence ID" value="MED6175750.1"/>
    <property type="molecule type" value="Genomic_DNA"/>
</dbReference>
<reference evidence="1 2" key="1">
    <citation type="journal article" date="2023" name="Plants (Basel)">
        <title>Bridging the Gap: Combining Genomics and Transcriptomics Approaches to Understand Stylosanthes scabra, an Orphan Legume from the Brazilian Caatinga.</title>
        <authorList>
            <person name="Ferreira-Neto J.R.C."/>
            <person name="da Silva M.D."/>
            <person name="Binneck E."/>
            <person name="de Melo N.F."/>
            <person name="da Silva R.H."/>
            <person name="de Melo A.L.T.M."/>
            <person name="Pandolfi V."/>
            <person name="Bustamante F.O."/>
            <person name="Brasileiro-Vidal A.C."/>
            <person name="Benko-Iseppon A.M."/>
        </authorList>
    </citation>
    <scope>NUCLEOTIDE SEQUENCE [LARGE SCALE GENOMIC DNA]</scope>
    <source>
        <tissue evidence="1">Leaves</tissue>
    </source>
</reference>
<keyword evidence="2" id="KW-1185">Reference proteome</keyword>
<evidence type="ECO:0000313" key="1">
    <source>
        <dbReference type="EMBL" id="MED6175750.1"/>
    </source>
</evidence>
<name>A0ABU6VSP8_9FABA</name>
<evidence type="ECO:0000313" key="2">
    <source>
        <dbReference type="Proteomes" id="UP001341840"/>
    </source>
</evidence>
<accession>A0ABU6VSP8</accession>
<sequence length="175" mass="20095">MAWFLPGPHTLTTMPLSRHNVVRHPKPPLTAPRPRHSMALARSSSPHTIPPHHHLLTPLHTLDRANTMPRHGCGAVPCSPHPCLDKQTLKFGVERSLHSLLLQGNSENRDIKGIDKEKKLGAKHNLKEKKQVKIHRVLRIGYRYPATWYRYPMVQARLDHVQAWPRRDPRPQMAP</sequence>
<protein>
    <submittedName>
        <fullName evidence="1">Uncharacterized protein</fullName>
    </submittedName>
</protein>
<organism evidence="1 2">
    <name type="scientific">Stylosanthes scabra</name>
    <dbReference type="NCBI Taxonomy" id="79078"/>
    <lineage>
        <taxon>Eukaryota</taxon>
        <taxon>Viridiplantae</taxon>
        <taxon>Streptophyta</taxon>
        <taxon>Embryophyta</taxon>
        <taxon>Tracheophyta</taxon>
        <taxon>Spermatophyta</taxon>
        <taxon>Magnoliopsida</taxon>
        <taxon>eudicotyledons</taxon>
        <taxon>Gunneridae</taxon>
        <taxon>Pentapetalae</taxon>
        <taxon>rosids</taxon>
        <taxon>fabids</taxon>
        <taxon>Fabales</taxon>
        <taxon>Fabaceae</taxon>
        <taxon>Papilionoideae</taxon>
        <taxon>50 kb inversion clade</taxon>
        <taxon>dalbergioids sensu lato</taxon>
        <taxon>Dalbergieae</taxon>
        <taxon>Pterocarpus clade</taxon>
        <taxon>Stylosanthes</taxon>
    </lineage>
</organism>
<proteinExistence type="predicted"/>
<dbReference type="Proteomes" id="UP001341840">
    <property type="component" value="Unassembled WGS sequence"/>
</dbReference>
<gene>
    <name evidence="1" type="ORF">PIB30_081289</name>
</gene>